<evidence type="ECO:0000313" key="3">
    <source>
        <dbReference type="EMBL" id="NME97898.1"/>
    </source>
</evidence>
<dbReference type="Pfam" id="PF00578">
    <property type="entry name" value="AhpC-TSA"/>
    <property type="match status" value="1"/>
</dbReference>
<name>A0A848CRT9_ANEAE</name>
<dbReference type="InterPro" id="IPR017937">
    <property type="entry name" value="Thioredoxin_CS"/>
</dbReference>
<proteinExistence type="predicted"/>
<dbReference type="GO" id="GO:0016209">
    <property type="term" value="F:antioxidant activity"/>
    <property type="evidence" value="ECO:0007669"/>
    <property type="project" value="InterPro"/>
</dbReference>
<dbReference type="GeneID" id="92837381"/>
<evidence type="ECO:0000313" key="4">
    <source>
        <dbReference type="Proteomes" id="UP000561326"/>
    </source>
</evidence>
<dbReference type="InterPro" id="IPR050553">
    <property type="entry name" value="Thioredoxin_ResA/DsbE_sf"/>
</dbReference>
<protein>
    <submittedName>
        <fullName evidence="3">Redoxin domain-containing protein</fullName>
    </submittedName>
</protein>
<sequence>MKKAFLALAIVLALIGYTLYTNGILIKKEEKAEVGSYAPDFALIGMDGNEHRLSEVKKPVLINFWASWCGPCRAETPDLNRLYNKYGEKFEILAVNVTVNDKEENAKKFVHFFDIKFPILFDRTGEVTEMYQVLGFPTNIFVDKSGKIVFIANGLLSPEQLERKVQSLIDS</sequence>
<organism evidence="3 4">
    <name type="scientific">Aneurinibacillus aneurinilyticus</name>
    <name type="common">Bacillus aneurinolyticus</name>
    <dbReference type="NCBI Taxonomy" id="1391"/>
    <lineage>
        <taxon>Bacteria</taxon>
        <taxon>Bacillati</taxon>
        <taxon>Bacillota</taxon>
        <taxon>Bacilli</taxon>
        <taxon>Bacillales</taxon>
        <taxon>Paenibacillaceae</taxon>
        <taxon>Aneurinibacillus group</taxon>
        <taxon>Aneurinibacillus</taxon>
    </lineage>
</organism>
<dbReference type="InterPro" id="IPR000866">
    <property type="entry name" value="AhpC/TSA"/>
</dbReference>
<dbReference type="InterPro" id="IPR013766">
    <property type="entry name" value="Thioredoxin_domain"/>
</dbReference>
<dbReference type="RefSeq" id="WP_021619222.1">
    <property type="nucleotide sequence ID" value="NZ_CABKST010000026.1"/>
</dbReference>
<accession>A0A848CRT9</accession>
<keyword evidence="1" id="KW-1015">Disulfide bond</keyword>
<dbReference type="EMBL" id="JABAGO010000008">
    <property type="protein sequence ID" value="NME97898.1"/>
    <property type="molecule type" value="Genomic_DNA"/>
</dbReference>
<dbReference type="PANTHER" id="PTHR42852">
    <property type="entry name" value="THIOL:DISULFIDE INTERCHANGE PROTEIN DSBE"/>
    <property type="match status" value="1"/>
</dbReference>
<dbReference type="Gene3D" id="3.40.30.10">
    <property type="entry name" value="Glutaredoxin"/>
    <property type="match status" value="1"/>
</dbReference>
<dbReference type="GO" id="GO:0016491">
    <property type="term" value="F:oxidoreductase activity"/>
    <property type="evidence" value="ECO:0007669"/>
    <property type="project" value="InterPro"/>
</dbReference>
<dbReference type="PROSITE" id="PS51352">
    <property type="entry name" value="THIOREDOXIN_2"/>
    <property type="match status" value="1"/>
</dbReference>
<reference evidence="3 4" key="1">
    <citation type="submission" date="2020-04" db="EMBL/GenBank/DDBJ databases">
        <authorList>
            <person name="Hitch T.C.A."/>
            <person name="Wylensek D."/>
            <person name="Clavel T."/>
        </authorList>
    </citation>
    <scope>NUCLEOTIDE SEQUENCE [LARGE SCALE GENOMIC DNA]</scope>
    <source>
        <strain evidence="3 4">WB01_D5_05</strain>
    </source>
</reference>
<dbReference type="Proteomes" id="UP000561326">
    <property type="component" value="Unassembled WGS sequence"/>
</dbReference>
<dbReference type="PROSITE" id="PS00194">
    <property type="entry name" value="THIOREDOXIN_1"/>
    <property type="match status" value="1"/>
</dbReference>
<dbReference type="AlphaFoldDB" id="A0A848CRT9"/>
<gene>
    <name evidence="3" type="ORF">HF838_06450</name>
</gene>
<feature type="domain" description="Thioredoxin" evidence="2">
    <location>
        <begin position="32"/>
        <end position="170"/>
    </location>
</feature>
<evidence type="ECO:0000256" key="1">
    <source>
        <dbReference type="ARBA" id="ARBA00023157"/>
    </source>
</evidence>
<dbReference type="CDD" id="cd02966">
    <property type="entry name" value="TlpA_like_family"/>
    <property type="match status" value="1"/>
</dbReference>
<dbReference type="PANTHER" id="PTHR42852:SF1">
    <property type="entry name" value="THIOREDOXIN-LIKE PROTEIN YNEN"/>
    <property type="match status" value="1"/>
</dbReference>
<dbReference type="OrthoDB" id="25753at2"/>
<dbReference type="SUPFAM" id="SSF52833">
    <property type="entry name" value="Thioredoxin-like"/>
    <property type="match status" value="1"/>
</dbReference>
<dbReference type="InterPro" id="IPR036249">
    <property type="entry name" value="Thioredoxin-like_sf"/>
</dbReference>
<comment type="caution">
    <text evidence="3">The sequence shown here is derived from an EMBL/GenBank/DDBJ whole genome shotgun (WGS) entry which is preliminary data.</text>
</comment>
<evidence type="ECO:0000259" key="2">
    <source>
        <dbReference type="PROSITE" id="PS51352"/>
    </source>
</evidence>